<evidence type="ECO:0000313" key="1">
    <source>
        <dbReference type="EMBL" id="KAK2558514.1"/>
    </source>
</evidence>
<protein>
    <recommendedName>
        <fullName evidence="3">DUF924 domain-containing protein</fullName>
    </recommendedName>
</protein>
<accession>A0AAD9V253</accession>
<keyword evidence="2" id="KW-1185">Reference proteome</keyword>
<sequence length="178" mass="20673">MKWFLGGPQVDKEIQEKFGAIVNKAIAGDLKEWENEPKPSLALIILTDQFTRSIFKGTPKAFSGDAIARPLSRKFIEGKTHNHLEFTCSERAFIYMPLEHNEDIEDQELAVKLFAKLADDFKGTEDQERTMNFLEFAKKHKKLIEMFGRFPQRNKALGRENTQKEEQFMSNIPEGYNW</sequence>
<organism evidence="1 2">
    <name type="scientific">Acropora cervicornis</name>
    <name type="common">Staghorn coral</name>
    <dbReference type="NCBI Taxonomy" id="6130"/>
    <lineage>
        <taxon>Eukaryota</taxon>
        <taxon>Metazoa</taxon>
        <taxon>Cnidaria</taxon>
        <taxon>Anthozoa</taxon>
        <taxon>Hexacorallia</taxon>
        <taxon>Scleractinia</taxon>
        <taxon>Astrocoeniina</taxon>
        <taxon>Acroporidae</taxon>
        <taxon>Acropora</taxon>
    </lineage>
</organism>
<dbReference type="EMBL" id="JARQWQ010000044">
    <property type="protein sequence ID" value="KAK2558514.1"/>
    <property type="molecule type" value="Genomic_DNA"/>
</dbReference>
<dbReference type="Proteomes" id="UP001249851">
    <property type="component" value="Unassembled WGS sequence"/>
</dbReference>
<proteinExistence type="predicted"/>
<evidence type="ECO:0008006" key="3">
    <source>
        <dbReference type="Google" id="ProtNLM"/>
    </source>
</evidence>
<comment type="caution">
    <text evidence="1">The sequence shown here is derived from an EMBL/GenBank/DDBJ whole genome shotgun (WGS) entry which is preliminary data.</text>
</comment>
<name>A0AAD9V253_ACRCE</name>
<dbReference type="InterPro" id="IPR010323">
    <property type="entry name" value="DUF924"/>
</dbReference>
<dbReference type="Gene3D" id="1.25.40.10">
    <property type="entry name" value="Tetratricopeptide repeat domain"/>
    <property type="match status" value="1"/>
</dbReference>
<reference evidence="1" key="1">
    <citation type="journal article" date="2023" name="G3 (Bethesda)">
        <title>Whole genome assembly and annotation of the endangered Caribbean coral Acropora cervicornis.</title>
        <authorList>
            <person name="Selwyn J.D."/>
            <person name="Vollmer S.V."/>
        </authorList>
    </citation>
    <scope>NUCLEOTIDE SEQUENCE</scope>
    <source>
        <strain evidence="1">K2</strain>
    </source>
</reference>
<dbReference type="AlphaFoldDB" id="A0AAD9V253"/>
<dbReference type="Pfam" id="PF06041">
    <property type="entry name" value="DUF924"/>
    <property type="match status" value="1"/>
</dbReference>
<dbReference type="Gene3D" id="1.20.58.320">
    <property type="entry name" value="TPR-like"/>
    <property type="match status" value="1"/>
</dbReference>
<dbReference type="InterPro" id="IPR011990">
    <property type="entry name" value="TPR-like_helical_dom_sf"/>
</dbReference>
<reference evidence="1" key="2">
    <citation type="journal article" date="2023" name="Science">
        <title>Genomic signatures of disease resistance in endangered staghorn corals.</title>
        <authorList>
            <person name="Vollmer S.V."/>
            <person name="Selwyn J.D."/>
            <person name="Despard B.A."/>
            <person name="Roesel C.L."/>
        </authorList>
    </citation>
    <scope>NUCLEOTIDE SEQUENCE</scope>
    <source>
        <strain evidence="1">K2</strain>
    </source>
</reference>
<dbReference type="SUPFAM" id="SSF48452">
    <property type="entry name" value="TPR-like"/>
    <property type="match status" value="1"/>
</dbReference>
<gene>
    <name evidence="1" type="ORF">P5673_019231</name>
</gene>
<evidence type="ECO:0000313" key="2">
    <source>
        <dbReference type="Proteomes" id="UP001249851"/>
    </source>
</evidence>